<dbReference type="InterPro" id="IPR016187">
    <property type="entry name" value="CTDL_fold"/>
</dbReference>
<dbReference type="InterPro" id="IPR051043">
    <property type="entry name" value="Sulfatase_Mod_Factor_Kinase"/>
</dbReference>
<dbReference type="EMBL" id="JBHSJJ010000004">
    <property type="protein sequence ID" value="MFC4871934.1"/>
    <property type="molecule type" value="Genomic_DNA"/>
</dbReference>
<dbReference type="Proteomes" id="UP001595818">
    <property type="component" value="Unassembled WGS sequence"/>
</dbReference>
<dbReference type="RefSeq" id="WP_377063868.1">
    <property type="nucleotide sequence ID" value="NZ_JBHSJJ010000004.1"/>
</dbReference>
<accession>A0ABV9SZW0</accession>
<sequence length="284" mass="32200">MKLFALIFLSVFIWKGNAFSQQGDSKKSPASYTNELGMEFEMIRPGSMIAGRLELQCPTPPDTRDVDVSEKWTAEDFEKCEELARRDSRTGFTVAIDKPYYMGKYEVTQGQWKKVMGYNPSFFQGERAEGDENNYPVDNVSWEDTQEFIRRLNALDSAVIYRLPTEFEWEYAARAGAAEPLSWAETRKQAWIQDTDKGSTQAVGQMEPNPWGLYDMLGNVWEWVEDFHNEDILPGPVPPSSGEVHVLKGGSFTSDVVNATYFFHGGGPGNGYDVGFRVVMEMKE</sequence>
<evidence type="ECO:0000259" key="2">
    <source>
        <dbReference type="Pfam" id="PF03781"/>
    </source>
</evidence>
<dbReference type="SUPFAM" id="SSF56436">
    <property type="entry name" value="C-type lectin-like"/>
    <property type="match status" value="1"/>
</dbReference>
<evidence type="ECO:0000256" key="1">
    <source>
        <dbReference type="SAM" id="SignalP"/>
    </source>
</evidence>
<evidence type="ECO:0000313" key="3">
    <source>
        <dbReference type="EMBL" id="MFC4871934.1"/>
    </source>
</evidence>
<evidence type="ECO:0000313" key="4">
    <source>
        <dbReference type="Proteomes" id="UP001595818"/>
    </source>
</evidence>
<keyword evidence="4" id="KW-1185">Reference proteome</keyword>
<reference evidence="4" key="1">
    <citation type="journal article" date="2019" name="Int. J. Syst. Evol. Microbiol.">
        <title>The Global Catalogue of Microorganisms (GCM) 10K type strain sequencing project: providing services to taxonomists for standard genome sequencing and annotation.</title>
        <authorList>
            <consortium name="The Broad Institute Genomics Platform"/>
            <consortium name="The Broad Institute Genome Sequencing Center for Infectious Disease"/>
            <person name="Wu L."/>
            <person name="Ma J."/>
        </authorList>
    </citation>
    <scope>NUCLEOTIDE SEQUENCE [LARGE SCALE GENOMIC DNA]</scope>
    <source>
        <strain evidence="4">CGMCC 4.7466</strain>
    </source>
</reference>
<protein>
    <submittedName>
        <fullName evidence="3">Formylglycine-generating enzyme family protein</fullName>
    </submittedName>
</protein>
<dbReference type="InterPro" id="IPR042095">
    <property type="entry name" value="SUMF_sf"/>
</dbReference>
<dbReference type="PANTHER" id="PTHR23150:SF19">
    <property type="entry name" value="FORMYLGLYCINE-GENERATING ENZYME"/>
    <property type="match status" value="1"/>
</dbReference>
<name>A0ABV9SZW0_9BACT</name>
<feature type="chain" id="PRO_5046595839" evidence="1">
    <location>
        <begin position="21"/>
        <end position="284"/>
    </location>
</feature>
<dbReference type="InterPro" id="IPR005532">
    <property type="entry name" value="SUMF_dom"/>
</dbReference>
<gene>
    <name evidence="3" type="ORF">ACFPFU_09565</name>
</gene>
<dbReference type="Gene3D" id="3.90.1580.10">
    <property type="entry name" value="paralog of FGE (formylglycine-generating enzyme)"/>
    <property type="match status" value="1"/>
</dbReference>
<keyword evidence="1" id="KW-0732">Signal</keyword>
<dbReference type="Pfam" id="PF03781">
    <property type="entry name" value="FGE-sulfatase"/>
    <property type="match status" value="1"/>
</dbReference>
<proteinExistence type="predicted"/>
<comment type="caution">
    <text evidence="3">The sequence shown here is derived from an EMBL/GenBank/DDBJ whole genome shotgun (WGS) entry which is preliminary data.</text>
</comment>
<dbReference type="PANTHER" id="PTHR23150">
    <property type="entry name" value="SULFATASE MODIFYING FACTOR 1, 2"/>
    <property type="match status" value="1"/>
</dbReference>
<organism evidence="3 4">
    <name type="scientific">Negadavirga shengliensis</name>
    <dbReference type="NCBI Taxonomy" id="1389218"/>
    <lineage>
        <taxon>Bacteria</taxon>
        <taxon>Pseudomonadati</taxon>
        <taxon>Bacteroidota</taxon>
        <taxon>Cytophagia</taxon>
        <taxon>Cytophagales</taxon>
        <taxon>Cyclobacteriaceae</taxon>
        <taxon>Negadavirga</taxon>
    </lineage>
</organism>
<feature type="domain" description="Sulfatase-modifying factor enzyme-like" evidence="2">
    <location>
        <begin position="93"/>
        <end position="279"/>
    </location>
</feature>
<feature type="signal peptide" evidence="1">
    <location>
        <begin position="1"/>
        <end position="20"/>
    </location>
</feature>